<dbReference type="PANTHER" id="PTHR12606">
    <property type="entry name" value="SENTRIN/SUMO-SPECIFIC PROTEASE"/>
    <property type="match status" value="1"/>
</dbReference>
<dbReference type="PANTHER" id="PTHR12606:SF141">
    <property type="entry name" value="GH15225P-RELATED"/>
    <property type="match status" value="1"/>
</dbReference>
<evidence type="ECO:0000259" key="6">
    <source>
        <dbReference type="PROSITE" id="PS50600"/>
    </source>
</evidence>
<feature type="compositionally biased region" description="Basic and acidic residues" evidence="5">
    <location>
        <begin position="727"/>
        <end position="736"/>
    </location>
</feature>
<dbReference type="OrthoDB" id="1939479at2759"/>
<evidence type="ECO:0000256" key="4">
    <source>
        <dbReference type="ARBA" id="ARBA00022807"/>
    </source>
</evidence>
<feature type="compositionally biased region" description="Polar residues" evidence="5">
    <location>
        <begin position="754"/>
        <end position="768"/>
    </location>
</feature>
<dbReference type="GO" id="GO:0005634">
    <property type="term" value="C:nucleus"/>
    <property type="evidence" value="ECO:0007669"/>
    <property type="project" value="TreeGrafter"/>
</dbReference>
<reference evidence="8" key="2">
    <citation type="journal article" date="2018" name="DNA Res.">
        <title>Comparative genome and transcriptome analyses reveal adaptations to opportunistic infections in woody plant degrading pathogens of Botryosphaeriaceae.</title>
        <authorList>
            <person name="Yan J.Y."/>
            <person name="Zhao W.S."/>
            <person name="Chen Z."/>
            <person name="Xing Q.K."/>
            <person name="Zhang W."/>
            <person name="Chethana K.W.T."/>
            <person name="Xue M.F."/>
            <person name="Xu J.P."/>
            <person name="Phillips A.J.L."/>
            <person name="Wang Y."/>
            <person name="Liu J.H."/>
            <person name="Liu M."/>
            <person name="Zhou Y."/>
            <person name="Jayawardena R.S."/>
            <person name="Manawasinghe I.S."/>
            <person name="Huang J.B."/>
            <person name="Qiao G.H."/>
            <person name="Fu C.Y."/>
            <person name="Guo F.F."/>
            <person name="Dissanayake A.J."/>
            <person name="Peng Y.L."/>
            <person name="Hyde K.D."/>
            <person name="Li X.H."/>
        </authorList>
    </citation>
    <scope>NUCLEOTIDE SEQUENCE</scope>
    <source>
        <strain evidence="8">CSS-01s</strain>
    </source>
</reference>
<keyword evidence="2 7" id="KW-0645">Protease</keyword>
<feature type="region of interest" description="Disordered" evidence="5">
    <location>
        <begin position="754"/>
        <end position="823"/>
    </location>
</feature>
<comment type="similarity">
    <text evidence="1">Belongs to the peptidase C48 family.</text>
</comment>
<feature type="compositionally biased region" description="Low complexity" evidence="5">
    <location>
        <begin position="366"/>
        <end position="390"/>
    </location>
</feature>
<feature type="compositionally biased region" description="Polar residues" evidence="5">
    <location>
        <begin position="441"/>
        <end position="456"/>
    </location>
</feature>
<evidence type="ECO:0000256" key="1">
    <source>
        <dbReference type="ARBA" id="ARBA00005234"/>
    </source>
</evidence>
<dbReference type="EMBL" id="VCHE01000001">
    <property type="protein sequence ID" value="KAB2581398.1"/>
    <property type="molecule type" value="Genomic_DNA"/>
</dbReference>
<reference evidence="7 9" key="3">
    <citation type="journal article" date="2019" name="Sci. Rep.">
        <title>A multi-omics analysis of the grapevine pathogen Lasiodiplodia theobromae reveals that temperature affects the expression of virulence- and pathogenicity-related genes.</title>
        <authorList>
            <person name="Felix C."/>
            <person name="Meneses R."/>
            <person name="Goncalves M.F.M."/>
            <person name="Tilleman L."/>
            <person name="Duarte A.S."/>
            <person name="Jorrin-Novo J.V."/>
            <person name="Van de Peer Y."/>
            <person name="Deforce D."/>
            <person name="Van Nieuwerburgh F."/>
            <person name="Esteves A.C."/>
            <person name="Alves A."/>
        </authorList>
    </citation>
    <scope>NUCLEOTIDE SEQUENCE [LARGE SCALE GENOMIC DNA]</scope>
    <source>
        <strain evidence="7 9">LA-SOL3</strain>
    </source>
</reference>
<evidence type="ECO:0000313" key="9">
    <source>
        <dbReference type="Proteomes" id="UP000325902"/>
    </source>
</evidence>
<keyword evidence="9" id="KW-1185">Reference proteome</keyword>
<feature type="domain" description="Ubiquitin-like protease family profile" evidence="6">
    <location>
        <begin position="869"/>
        <end position="1046"/>
    </location>
</feature>
<feature type="compositionally biased region" description="Basic residues" evidence="5">
    <location>
        <begin position="484"/>
        <end position="497"/>
    </location>
</feature>
<reference evidence="8" key="1">
    <citation type="submission" date="2016-08" db="EMBL/GenBank/DDBJ databases">
        <authorList>
            <person name="Yan J."/>
        </authorList>
    </citation>
    <scope>NUCLEOTIDE SEQUENCE</scope>
    <source>
        <strain evidence="8">CSS-01s</strain>
    </source>
</reference>
<feature type="compositionally biased region" description="Low complexity" evidence="5">
    <location>
        <begin position="627"/>
        <end position="640"/>
    </location>
</feature>
<feature type="region of interest" description="Disordered" evidence="5">
    <location>
        <begin position="138"/>
        <end position="218"/>
    </location>
</feature>
<evidence type="ECO:0000313" key="8">
    <source>
        <dbReference type="EMBL" id="KAF9629685.1"/>
    </source>
</evidence>
<dbReference type="GO" id="GO:0016929">
    <property type="term" value="F:deSUMOylase activity"/>
    <property type="evidence" value="ECO:0007669"/>
    <property type="project" value="TreeGrafter"/>
</dbReference>
<keyword evidence="3" id="KW-0378">Hydrolase</keyword>
<feature type="compositionally biased region" description="Basic and acidic residues" evidence="5">
    <location>
        <begin position="461"/>
        <end position="483"/>
    </location>
</feature>
<keyword evidence="4" id="KW-0788">Thiol protease</keyword>
<feature type="region of interest" description="Disordered" evidence="5">
    <location>
        <begin position="335"/>
        <end position="699"/>
    </location>
</feature>
<feature type="compositionally biased region" description="Acidic residues" evidence="5">
    <location>
        <begin position="1"/>
        <end position="11"/>
    </location>
</feature>
<evidence type="ECO:0000256" key="2">
    <source>
        <dbReference type="ARBA" id="ARBA00022670"/>
    </source>
</evidence>
<feature type="compositionally biased region" description="Polar residues" evidence="5">
    <location>
        <begin position="559"/>
        <end position="575"/>
    </location>
</feature>
<dbReference type="GO" id="GO:0006508">
    <property type="term" value="P:proteolysis"/>
    <property type="evidence" value="ECO:0007669"/>
    <property type="project" value="UniProtKB-KW"/>
</dbReference>
<feature type="region of interest" description="Disordered" evidence="5">
    <location>
        <begin position="1"/>
        <end position="66"/>
    </location>
</feature>
<feature type="compositionally biased region" description="Low complexity" evidence="5">
    <location>
        <begin position="275"/>
        <end position="303"/>
    </location>
</feature>
<dbReference type="Proteomes" id="UP000627934">
    <property type="component" value="Unassembled WGS sequence"/>
</dbReference>
<feature type="compositionally biased region" description="Basic and acidic residues" evidence="5">
    <location>
        <begin position="669"/>
        <end position="678"/>
    </location>
</feature>
<feature type="compositionally biased region" description="Basic and acidic residues" evidence="5">
    <location>
        <begin position="510"/>
        <end position="522"/>
    </location>
</feature>
<feature type="compositionally biased region" description="Polar residues" evidence="5">
    <location>
        <begin position="592"/>
        <end position="605"/>
    </location>
</feature>
<feature type="region of interest" description="Disordered" evidence="5">
    <location>
        <begin position="274"/>
        <end position="308"/>
    </location>
</feature>
<feature type="compositionally biased region" description="Basic and acidic residues" evidence="5">
    <location>
        <begin position="776"/>
        <end position="823"/>
    </location>
</feature>
<evidence type="ECO:0000256" key="3">
    <source>
        <dbReference type="ARBA" id="ARBA00022801"/>
    </source>
</evidence>
<feature type="region of interest" description="Disordered" evidence="5">
    <location>
        <begin position="830"/>
        <end position="849"/>
    </location>
</feature>
<feature type="compositionally biased region" description="Polar residues" evidence="5">
    <location>
        <begin position="20"/>
        <end position="66"/>
    </location>
</feature>
<evidence type="ECO:0000256" key="5">
    <source>
        <dbReference type="SAM" id="MobiDB-lite"/>
    </source>
</evidence>
<dbReference type="InterPro" id="IPR003653">
    <property type="entry name" value="Peptidase_C48_C"/>
</dbReference>
<gene>
    <name evidence="7" type="primary">ulp1</name>
    <name evidence="8" type="ORF">BFW01_g10888</name>
    <name evidence="7" type="ORF">DBV05_g48</name>
</gene>
<dbReference type="SUPFAM" id="SSF54001">
    <property type="entry name" value="Cysteine proteinases"/>
    <property type="match status" value="1"/>
</dbReference>
<dbReference type="GO" id="GO:0016926">
    <property type="term" value="P:protein desumoylation"/>
    <property type="evidence" value="ECO:0007669"/>
    <property type="project" value="TreeGrafter"/>
</dbReference>
<organism evidence="7 9">
    <name type="scientific">Lasiodiplodia theobromae</name>
    <dbReference type="NCBI Taxonomy" id="45133"/>
    <lineage>
        <taxon>Eukaryota</taxon>
        <taxon>Fungi</taxon>
        <taxon>Dikarya</taxon>
        <taxon>Ascomycota</taxon>
        <taxon>Pezizomycotina</taxon>
        <taxon>Dothideomycetes</taxon>
        <taxon>Dothideomycetes incertae sedis</taxon>
        <taxon>Botryosphaeriales</taxon>
        <taxon>Botryosphaeriaceae</taxon>
        <taxon>Lasiodiplodia</taxon>
    </lineage>
</organism>
<dbReference type="InterPro" id="IPR038765">
    <property type="entry name" value="Papain-like_cys_pep_sf"/>
</dbReference>
<dbReference type="PROSITE" id="PS50600">
    <property type="entry name" value="ULP_PROTEASE"/>
    <property type="match status" value="1"/>
</dbReference>
<protein>
    <submittedName>
        <fullName evidence="8">Peptidase C48 SUMO/Sentrin/Ubl1</fullName>
    </submittedName>
    <submittedName>
        <fullName evidence="7">Ubiquitin-like-specific protease 1</fullName>
    </submittedName>
</protein>
<dbReference type="Proteomes" id="UP000325902">
    <property type="component" value="Unassembled WGS sequence"/>
</dbReference>
<comment type="caution">
    <text evidence="7">The sequence shown here is derived from an EMBL/GenBank/DDBJ whole genome shotgun (WGS) entry which is preliminary data.</text>
</comment>
<feature type="compositionally biased region" description="Polar residues" evidence="5">
    <location>
        <begin position="335"/>
        <end position="363"/>
    </location>
</feature>
<feature type="compositionally biased region" description="Basic and acidic residues" evidence="5">
    <location>
        <begin position="830"/>
        <end position="839"/>
    </location>
</feature>
<dbReference type="Pfam" id="PF02902">
    <property type="entry name" value="Peptidase_C48"/>
    <property type="match status" value="1"/>
</dbReference>
<feature type="region of interest" description="Disordered" evidence="5">
    <location>
        <begin position="717"/>
        <end position="736"/>
    </location>
</feature>
<proteinExistence type="inferred from homology"/>
<dbReference type="AlphaFoldDB" id="A0A5N5DTK1"/>
<sequence>MEDTSDMDLDLSYDRDVRSHANNHATPAHPDNSQTDTAQDGSPMNWSPTNPTQTSIPDQGQQPLASMPTINRTLSSIHMNNSTALHTSTINNSAAPHTFISSLINNNRSRRTYHPRTNFRYFNFGPSHAGAVARLPPAQEPKSYDDFKASQPATQSSGKKSLLKESLIKNQLARNTPRKDVAPITPSKRRGDDNDVIEDSESSARGFTEPLESETPSFVQNQRDGIFMTKVKDRFRAIITSIVCADKRRELVFVPTGPLSNKRRAIFRPMPGAFPLDDPLPTDPAASNNANPAHANPADAVAATDQTTNVRSESSISFGKAFKHVGRFFTSTVSSNNGATSNTHLSSDDQTAQSSSITSSNDHSGAASSNTNTSSNSQSAQSSSMTTSAQGHITEESGSSSPSGSNDIIQTPLSLKRKRAAVANAEEEDLPMHKPKKSRKSSNGTKKSPIQMQIPGNTILKMDKRAAKEAAEAADKEKDDLPMHKPKKANGSKKAPIKFKLTGKSMKGFDSSERSGRDDDLPALKSRFGSAQPQRRHISVAAVPRIQNRNERTNIALAPSSSTVARITGQNNDSLTAPARRAQKIMDATQPDPAQNITQVQMNRQSGRHTGGQADFQTYRESEERPSTSSSGSSEEGQQSQREKNESSGDTEAIGADVSKAPAQVAKTAADRPNDHGHKQPGPVANQKAEQTLHEQVMDSRTQTAENYFAGTEWNKPIELPESSDEGSAHDVRVTQWHLRDKEVKEMINVRKPTATSLEQLMENTSFKETGDLEISDSRKDSREEELEKQRRAEAEAKRKADEAAAEAKRKAEQEEAEARQKLEREKKALEQAKSERRRQLLSQGPTDAQVAEIKSTFASRDPMSEIARNFTVRDLSTLVPHTTWLNDSLINKYLEELTKKACEKEGYTESDKKAGKAPPYQFVLSNWWVAVMDKGVQKVLNWNRRSRLHEERLLQVKALFIPICHGAHWRLVVVSGTERTINYYDSLAGSPAPFVAKAHEWVKATLGSAYNDAEWSVIVGGGQRSPRQSNSDDCGVFTLQNARAVALGLDIQPNLYVTSTEGVLRVRHQMAAQLLSGGLDWE</sequence>
<name>A0A5N5DTK1_9PEZI</name>
<accession>A0A5N5DTK1</accession>
<dbReference type="Gene3D" id="3.40.395.10">
    <property type="entry name" value="Adenoviral Proteinase, Chain A"/>
    <property type="match status" value="1"/>
</dbReference>
<evidence type="ECO:0000313" key="7">
    <source>
        <dbReference type="EMBL" id="KAB2581398.1"/>
    </source>
</evidence>
<dbReference type="EMBL" id="MDYX01000024">
    <property type="protein sequence ID" value="KAF9629685.1"/>
    <property type="molecule type" value="Genomic_DNA"/>
</dbReference>